<dbReference type="InterPro" id="IPR050491">
    <property type="entry name" value="AmpC-like"/>
</dbReference>
<dbReference type="SUPFAM" id="SSF56601">
    <property type="entry name" value="beta-lactamase/transpeptidase-like"/>
    <property type="match status" value="1"/>
</dbReference>
<proteinExistence type="predicted"/>
<dbReference type="PANTHER" id="PTHR46825">
    <property type="entry name" value="D-ALANYL-D-ALANINE-CARBOXYPEPTIDASE/ENDOPEPTIDASE AMPH"/>
    <property type="match status" value="1"/>
</dbReference>
<dbReference type="PANTHER" id="PTHR46825:SF9">
    <property type="entry name" value="BETA-LACTAMASE-RELATED DOMAIN-CONTAINING PROTEIN"/>
    <property type="match status" value="1"/>
</dbReference>
<dbReference type="SUPFAM" id="SSF48726">
    <property type="entry name" value="Immunoglobulin"/>
    <property type="match status" value="1"/>
</dbReference>
<keyword evidence="3" id="KW-1185">Reference proteome</keyword>
<dbReference type="Pfam" id="PF00144">
    <property type="entry name" value="Beta-lactamase"/>
    <property type="match status" value="1"/>
</dbReference>
<dbReference type="STRING" id="452637.Oter_3163"/>
<reference evidence="2 3" key="1">
    <citation type="journal article" date="2011" name="J. Bacteriol.">
        <title>Genome sequence of the verrucomicrobium Opitutus terrae PB90-1, an abundant inhabitant of rice paddy soil ecosystems.</title>
        <authorList>
            <person name="van Passel M.W."/>
            <person name="Kant R."/>
            <person name="Palva A."/>
            <person name="Copeland A."/>
            <person name="Lucas S."/>
            <person name="Lapidus A."/>
            <person name="Glavina del Rio T."/>
            <person name="Pitluck S."/>
            <person name="Goltsman E."/>
            <person name="Clum A."/>
            <person name="Sun H."/>
            <person name="Schmutz J."/>
            <person name="Larimer F.W."/>
            <person name="Land M.L."/>
            <person name="Hauser L."/>
            <person name="Kyrpides N."/>
            <person name="Mikhailova N."/>
            <person name="Richardson P.P."/>
            <person name="Janssen P.H."/>
            <person name="de Vos W.M."/>
            <person name="Smidt H."/>
        </authorList>
    </citation>
    <scope>NUCLEOTIDE SEQUENCE [LARGE SCALE GENOMIC DNA]</scope>
    <source>
        <strain evidence="3">DSM 11246 / JCM 15787 / PB90-1</strain>
    </source>
</reference>
<dbReference type="eggNOG" id="COG1680">
    <property type="taxonomic scope" value="Bacteria"/>
</dbReference>
<sequence>MVAMPITGPAVAGFEMYDQRLPALLEKWHIPGATVAVAVDGRIIFARGYGFADPEAGRPMQPDTRMRIGSISKMLTAAAVLKLVEDGRLSLQDRAFLGWPTPTYAGAARDPRLDRITVAHLLSHTAGWISSEAEIPFSGGQRGFNPVYLQRQIAEILGQPPPASAETIAQVVVGQPLQAEPGRVYAYTNTGYIVLGRLIERATGQTYEEAVRTILGRVGISGLRIGDTRRSELEDDEAVYVDYPGAALMESHIGDTGLVPEPYAYSLHSWDASGGWTMSAIEGVRFLLALEGAGDTPRLLRSDSVTAMRTEQYPGSAYGYGWCTSNHPFSSDGGHNGGMAGTLAELVRSSDGRRHTMVIFNSRPADVDGILAESAQVLHSVDSRPATFAHDFTTTTLGWEAWQQRTLASAAAEPLDDPDHDGVTNLLEYAAGLDPTRRDSPSPASLTIGSDGVAALTFQRLILEQPLEWKIESSADGRNWSAIESVGAPAGLTPDGTLSMSVRVPGAARARLLVRQRSSGAEAVFEPVLSPRMVALTAGESTTLSAVVPPDTPLQWRRNGEVIPGATTSNLTLRNVWSADAGIYTVDIGGDSPSTCLAAIVGIRSVAKVMGDGIIVGSDVRHPNGNIYDQVLLTGAAATVTADPAQVTRVSFVDLNDDIVQVEFSGSGSLTVALAGASEPALPRHYHQDIRYVKGHATLVIADADETTNVSAFSVGRGNAVNQALFKADVAYDGIADLAALALHGSAGKAAGIFMGNAHLFAASGVTGIFADGIAVSGPARLGNISAYDRATPMLVFGSLADLAITGGDLKQENARPVQVRGLGAVYLTAGGKSDGTALPAQPNQARFELNGADVTPWLVAP</sequence>
<evidence type="ECO:0000259" key="1">
    <source>
        <dbReference type="Pfam" id="PF00144"/>
    </source>
</evidence>
<dbReference type="InterPro" id="IPR013783">
    <property type="entry name" value="Ig-like_fold"/>
</dbReference>
<feature type="domain" description="Beta-lactamase-related" evidence="1">
    <location>
        <begin position="21"/>
        <end position="344"/>
    </location>
</feature>
<evidence type="ECO:0000313" key="3">
    <source>
        <dbReference type="Proteomes" id="UP000007013"/>
    </source>
</evidence>
<gene>
    <name evidence="2" type="ordered locus">Oter_3163</name>
</gene>
<dbReference type="Gene3D" id="2.60.40.10">
    <property type="entry name" value="Immunoglobulins"/>
    <property type="match status" value="1"/>
</dbReference>
<evidence type="ECO:0000313" key="2">
    <source>
        <dbReference type="EMBL" id="ACB76443.1"/>
    </source>
</evidence>
<accession>B1ZMZ1</accession>
<dbReference type="KEGG" id="ote:Oter_3163"/>
<dbReference type="EMBL" id="CP001032">
    <property type="protein sequence ID" value="ACB76443.1"/>
    <property type="molecule type" value="Genomic_DNA"/>
</dbReference>
<dbReference type="InterPro" id="IPR036179">
    <property type="entry name" value="Ig-like_dom_sf"/>
</dbReference>
<protein>
    <submittedName>
        <fullName evidence="2">Beta-lactamase</fullName>
    </submittedName>
</protein>
<name>B1ZMZ1_OPITP</name>
<dbReference type="Proteomes" id="UP000007013">
    <property type="component" value="Chromosome"/>
</dbReference>
<dbReference type="HOGENOM" id="CLU_313710_0_0_0"/>
<dbReference type="AlphaFoldDB" id="B1ZMZ1"/>
<organism evidence="2 3">
    <name type="scientific">Opitutus terrae (strain DSM 11246 / JCM 15787 / PB90-1)</name>
    <dbReference type="NCBI Taxonomy" id="452637"/>
    <lineage>
        <taxon>Bacteria</taxon>
        <taxon>Pseudomonadati</taxon>
        <taxon>Verrucomicrobiota</taxon>
        <taxon>Opitutia</taxon>
        <taxon>Opitutales</taxon>
        <taxon>Opitutaceae</taxon>
        <taxon>Opitutus</taxon>
    </lineage>
</organism>
<dbReference type="Gene3D" id="3.40.710.10">
    <property type="entry name" value="DD-peptidase/beta-lactamase superfamily"/>
    <property type="match status" value="1"/>
</dbReference>
<dbReference type="RefSeq" id="WP_012375972.1">
    <property type="nucleotide sequence ID" value="NC_010571.1"/>
</dbReference>
<dbReference type="InterPro" id="IPR001466">
    <property type="entry name" value="Beta-lactam-related"/>
</dbReference>
<dbReference type="InterPro" id="IPR012338">
    <property type="entry name" value="Beta-lactam/transpept-like"/>
</dbReference>